<feature type="non-terminal residue" evidence="3">
    <location>
        <position position="1"/>
    </location>
</feature>
<feature type="transmembrane region" description="Helical" evidence="2">
    <location>
        <begin position="115"/>
        <end position="135"/>
    </location>
</feature>
<reference evidence="3" key="1">
    <citation type="submission" date="2017-07" db="EMBL/GenBank/DDBJ databases">
        <title>Taro Niue Genome Assembly and Annotation.</title>
        <authorList>
            <person name="Atibalentja N."/>
            <person name="Keating K."/>
            <person name="Fields C.J."/>
        </authorList>
    </citation>
    <scope>NUCLEOTIDE SEQUENCE</scope>
    <source>
        <strain evidence="3">Niue_2</strain>
        <tissue evidence="3">Leaf</tissue>
    </source>
</reference>
<evidence type="ECO:0000313" key="4">
    <source>
        <dbReference type="Proteomes" id="UP000652761"/>
    </source>
</evidence>
<organism evidence="3 4">
    <name type="scientific">Colocasia esculenta</name>
    <name type="common">Wild taro</name>
    <name type="synonym">Arum esculentum</name>
    <dbReference type="NCBI Taxonomy" id="4460"/>
    <lineage>
        <taxon>Eukaryota</taxon>
        <taxon>Viridiplantae</taxon>
        <taxon>Streptophyta</taxon>
        <taxon>Embryophyta</taxon>
        <taxon>Tracheophyta</taxon>
        <taxon>Spermatophyta</taxon>
        <taxon>Magnoliopsida</taxon>
        <taxon>Liliopsida</taxon>
        <taxon>Araceae</taxon>
        <taxon>Aroideae</taxon>
        <taxon>Colocasieae</taxon>
        <taxon>Colocasia</taxon>
    </lineage>
</organism>
<feature type="region of interest" description="Disordered" evidence="1">
    <location>
        <begin position="1"/>
        <end position="33"/>
    </location>
</feature>
<feature type="compositionally biased region" description="Basic and acidic residues" evidence="1">
    <location>
        <begin position="18"/>
        <end position="28"/>
    </location>
</feature>
<protein>
    <submittedName>
        <fullName evidence="3">Uncharacterized protein</fullName>
    </submittedName>
</protein>
<keyword evidence="2" id="KW-1133">Transmembrane helix</keyword>
<dbReference type="Proteomes" id="UP000652761">
    <property type="component" value="Unassembled WGS sequence"/>
</dbReference>
<evidence type="ECO:0000256" key="1">
    <source>
        <dbReference type="SAM" id="MobiDB-lite"/>
    </source>
</evidence>
<sequence length="150" mass="16990">TEALNRTQSSLAWPPLCSKERGGRRGREEGEEGDDQWMSNFFTAEVQHIVQTGGDVARWVRFFRHCARRRPMVQPLCFRQPITSSNSCGRMVIADDAEEPRWNINKNSQHKGSNFRVALLMCILEIGVIGAARLIRGEGKGGFVWWEGGE</sequence>
<dbReference type="EMBL" id="NMUH01000616">
    <property type="protein sequence ID" value="MQL82205.1"/>
    <property type="molecule type" value="Genomic_DNA"/>
</dbReference>
<name>A0A843UFG0_COLES</name>
<accession>A0A843UFG0</accession>
<keyword evidence="2" id="KW-0812">Transmembrane</keyword>
<keyword evidence="4" id="KW-1185">Reference proteome</keyword>
<feature type="compositionally biased region" description="Polar residues" evidence="1">
    <location>
        <begin position="1"/>
        <end position="11"/>
    </location>
</feature>
<keyword evidence="2" id="KW-0472">Membrane</keyword>
<dbReference type="AlphaFoldDB" id="A0A843UFG0"/>
<proteinExistence type="predicted"/>
<evidence type="ECO:0000313" key="3">
    <source>
        <dbReference type="EMBL" id="MQL82205.1"/>
    </source>
</evidence>
<feature type="non-terminal residue" evidence="3">
    <location>
        <position position="150"/>
    </location>
</feature>
<gene>
    <name evidence="3" type="ORF">Taro_014686</name>
</gene>
<comment type="caution">
    <text evidence="3">The sequence shown here is derived from an EMBL/GenBank/DDBJ whole genome shotgun (WGS) entry which is preliminary data.</text>
</comment>
<evidence type="ECO:0000256" key="2">
    <source>
        <dbReference type="SAM" id="Phobius"/>
    </source>
</evidence>